<comment type="caution">
    <text evidence="3">The sequence shown here is derived from an EMBL/GenBank/DDBJ whole genome shotgun (WGS) entry which is preliminary data.</text>
</comment>
<dbReference type="InterPro" id="IPR017853">
    <property type="entry name" value="GH"/>
</dbReference>
<comment type="similarity">
    <text evidence="1 2">Belongs to the glycosyl hydrolase 1 family.</text>
</comment>
<evidence type="ECO:0008006" key="5">
    <source>
        <dbReference type="Google" id="ProtNLM"/>
    </source>
</evidence>
<dbReference type="PANTHER" id="PTHR10353">
    <property type="entry name" value="GLYCOSYL HYDROLASE"/>
    <property type="match status" value="1"/>
</dbReference>
<dbReference type="EMBL" id="PYDT01000004">
    <property type="protein sequence ID" value="THU62977.1"/>
    <property type="molecule type" value="Genomic_DNA"/>
</dbReference>
<evidence type="ECO:0000256" key="2">
    <source>
        <dbReference type="RuleBase" id="RU003690"/>
    </source>
</evidence>
<dbReference type="SUPFAM" id="SSF51445">
    <property type="entry name" value="(Trans)glycosidases"/>
    <property type="match status" value="1"/>
</dbReference>
<dbReference type="PRINTS" id="PR00131">
    <property type="entry name" value="GLHYDRLASE1"/>
</dbReference>
<accession>A0A4S8JLB5</accession>
<protein>
    <recommendedName>
        <fullName evidence="5">Beta-glucosidase</fullName>
    </recommendedName>
</protein>
<gene>
    <name evidence="3" type="ORF">C4D60_Mb01t10840</name>
</gene>
<dbReference type="AlphaFoldDB" id="A0A4S8JLB5"/>
<dbReference type="Pfam" id="PF00232">
    <property type="entry name" value="Glyco_hydro_1"/>
    <property type="match status" value="1"/>
</dbReference>
<keyword evidence="4" id="KW-1185">Reference proteome</keyword>
<dbReference type="Gene3D" id="3.20.20.80">
    <property type="entry name" value="Glycosidases"/>
    <property type="match status" value="1"/>
</dbReference>
<dbReference type="STRING" id="52838.A0A4S8JLB5"/>
<dbReference type="GO" id="GO:0005975">
    <property type="term" value="P:carbohydrate metabolic process"/>
    <property type="evidence" value="ECO:0007669"/>
    <property type="project" value="InterPro"/>
</dbReference>
<organism evidence="3 4">
    <name type="scientific">Musa balbisiana</name>
    <name type="common">Banana</name>
    <dbReference type="NCBI Taxonomy" id="52838"/>
    <lineage>
        <taxon>Eukaryota</taxon>
        <taxon>Viridiplantae</taxon>
        <taxon>Streptophyta</taxon>
        <taxon>Embryophyta</taxon>
        <taxon>Tracheophyta</taxon>
        <taxon>Spermatophyta</taxon>
        <taxon>Magnoliopsida</taxon>
        <taxon>Liliopsida</taxon>
        <taxon>Zingiberales</taxon>
        <taxon>Musaceae</taxon>
        <taxon>Musa</taxon>
    </lineage>
</organism>
<reference evidence="3 4" key="1">
    <citation type="journal article" date="2019" name="Nat. Plants">
        <title>Genome sequencing of Musa balbisiana reveals subgenome evolution and function divergence in polyploid bananas.</title>
        <authorList>
            <person name="Yao X."/>
        </authorList>
    </citation>
    <scope>NUCLEOTIDE SEQUENCE [LARGE SCALE GENOMIC DNA]</scope>
    <source>
        <strain evidence="4">cv. DH-PKW</strain>
        <tissue evidence="3">Leaves</tissue>
    </source>
</reference>
<dbReference type="PANTHER" id="PTHR10353:SF28">
    <property type="entry name" value="BETA-GLUCOSIDASE 44"/>
    <property type="match status" value="1"/>
</dbReference>
<dbReference type="InterPro" id="IPR001360">
    <property type="entry name" value="Glyco_hydro_1"/>
</dbReference>
<sequence length="232" mass="26929">MQPVPIEKTLEFLHPLTYGYYPKSIQEIVKDRLPKFTADQVKMVKGSYDYVGVNQYTSYYIKDNGVTNPKPVSYQDDWHVEFKHDRDGVPIGPQAYSDWLYIVPWGMYNAVTYVKINYGDPVIILAENVSDLLKTTTLMLIGMDQPGSVTLPEGLRDTKRINYYKSYITELKRAMDDGATVIGYFAWSLLDNFEWSWVTLRGLVWFTWTLRRTCDTQRNRPTGSRTCLEGEE</sequence>
<evidence type="ECO:0000256" key="1">
    <source>
        <dbReference type="ARBA" id="ARBA00010838"/>
    </source>
</evidence>
<proteinExistence type="inferred from homology"/>
<dbReference type="GO" id="GO:0008422">
    <property type="term" value="F:beta-glucosidase activity"/>
    <property type="evidence" value="ECO:0007669"/>
    <property type="project" value="UniProtKB-ARBA"/>
</dbReference>
<evidence type="ECO:0000313" key="4">
    <source>
        <dbReference type="Proteomes" id="UP000317650"/>
    </source>
</evidence>
<dbReference type="Proteomes" id="UP000317650">
    <property type="component" value="Chromosome 1"/>
</dbReference>
<name>A0A4S8JLB5_MUSBA</name>
<evidence type="ECO:0000313" key="3">
    <source>
        <dbReference type="EMBL" id="THU62977.1"/>
    </source>
</evidence>